<dbReference type="EMBL" id="JAWIZZ010000031">
    <property type="protein sequence ID" value="KAK5781680.1"/>
    <property type="molecule type" value="Genomic_DNA"/>
</dbReference>
<feature type="region of interest" description="Disordered" evidence="1">
    <location>
        <begin position="1"/>
        <end position="20"/>
    </location>
</feature>
<evidence type="ECO:0000313" key="4">
    <source>
        <dbReference type="Proteomes" id="UP001306508"/>
    </source>
</evidence>
<evidence type="ECO:0000259" key="2">
    <source>
        <dbReference type="Pfam" id="PF01172"/>
    </source>
</evidence>
<dbReference type="InterPro" id="IPR036786">
    <property type="entry name" value="Ribosome_mat_SBDS_N_sf"/>
</dbReference>
<dbReference type="Proteomes" id="UP001306508">
    <property type="component" value="Unassembled WGS sequence"/>
</dbReference>
<name>A0AAN8A9N9_9SACH</name>
<feature type="domain" description="Ribosome maturation protein SDO1/SBDS N-terminal" evidence="2">
    <location>
        <begin position="32"/>
        <end position="123"/>
    </location>
</feature>
<organism evidence="3 4">
    <name type="scientific">Arxiozyma heterogenica</name>
    <dbReference type="NCBI Taxonomy" id="278026"/>
    <lineage>
        <taxon>Eukaryota</taxon>
        <taxon>Fungi</taxon>
        <taxon>Dikarya</taxon>
        <taxon>Ascomycota</taxon>
        <taxon>Saccharomycotina</taxon>
        <taxon>Saccharomycetes</taxon>
        <taxon>Saccharomycetales</taxon>
        <taxon>Saccharomycetaceae</taxon>
        <taxon>Arxiozyma</taxon>
    </lineage>
</organism>
<sequence>MHGPSEFFNNNNQDTHMKNMATKPNHKTEVGQFFYKGKDSDLIVFVKSENAVDKYLESPLVENLADCVETFQIFTNMDSGSRGHRGALGEASRAAVENELGKGIDQFGAIDLILKQGKYTGTMSEIRRKDRMKE</sequence>
<dbReference type="AlphaFoldDB" id="A0AAN8A9N9"/>
<keyword evidence="4" id="KW-1185">Reference proteome</keyword>
<accession>A0AAN8A9N9</accession>
<dbReference type="SUPFAM" id="SSF89895">
    <property type="entry name" value="FYSH domain"/>
    <property type="match status" value="1"/>
</dbReference>
<protein>
    <recommendedName>
        <fullName evidence="2">Ribosome maturation protein SDO1/SBDS N-terminal domain-containing protein</fullName>
    </recommendedName>
</protein>
<gene>
    <name evidence="3" type="ORF">RI543_000866</name>
</gene>
<reference evidence="4" key="1">
    <citation type="submission" date="2023-07" db="EMBL/GenBank/DDBJ databases">
        <title>A draft genome of Kazachstania heterogenica Y-27499.</title>
        <authorList>
            <person name="Donic C."/>
            <person name="Kralova J.S."/>
            <person name="Fidel L."/>
            <person name="Ben-Dor S."/>
            <person name="Jung S."/>
        </authorList>
    </citation>
    <scope>NUCLEOTIDE SEQUENCE [LARGE SCALE GENOMIC DNA]</scope>
    <source>
        <strain evidence="4">Y27499</strain>
    </source>
</reference>
<evidence type="ECO:0000313" key="3">
    <source>
        <dbReference type="EMBL" id="KAK5781680.1"/>
    </source>
</evidence>
<proteinExistence type="predicted"/>
<comment type="caution">
    <text evidence="3">The sequence shown here is derived from an EMBL/GenBank/DDBJ whole genome shotgun (WGS) entry which is preliminary data.</text>
</comment>
<dbReference type="InterPro" id="IPR019783">
    <property type="entry name" value="SDO1/SBDS_N"/>
</dbReference>
<dbReference type="Gene3D" id="3.30.1250.10">
    <property type="entry name" value="Ribosome maturation protein SBDS, N-terminal domain"/>
    <property type="match status" value="1"/>
</dbReference>
<evidence type="ECO:0000256" key="1">
    <source>
        <dbReference type="SAM" id="MobiDB-lite"/>
    </source>
</evidence>
<dbReference type="Pfam" id="PF01172">
    <property type="entry name" value="SBDS_N"/>
    <property type="match status" value="1"/>
</dbReference>